<dbReference type="PANTHER" id="PTHR28671">
    <property type="entry name" value="COILED-COIL DOMAIN-CONTAINING PROTEIN 169"/>
    <property type="match status" value="1"/>
</dbReference>
<dbReference type="Pfam" id="PF03607">
    <property type="entry name" value="DCX"/>
    <property type="match status" value="2"/>
</dbReference>
<evidence type="ECO:0000256" key="2">
    <source>
        <dbReference type="ARBA" id="ARBA00022737"/>
    </source>
</evidence>
<evidence type="ECO:0000256" key="1">
    <source>
        <dbReference type="ARBA" id="ARBA00022553"/>
    </source>
</evidence>
<evidence type="ECO:0000313" key="6">
    <source>
        <dbReference type="Proteomes" id="UP000824219"/>
    </source>
</evidence>
<sequence length="531" mass="60559">MGEADVNKYDLARLQAELEQEREIKEMLKESVCDLRRTLADLEERVNSVDGEENEWRTRYETQLELNRQLERQIGVVQERLESLRGNPMDRLASIRSYDEMTVDTLRHRLKLLTTKRSSLQSHLLESRLRIEQEGKAYQKAYDERRAYLSEIAKVSSAFELTRKQQLAQSQKTIHNPGKCAPVTLRHDLKGKRSVATAVGEEERWRSAKKFAYSLPRIFQSQLLPAEMDEHFDARDKVERKDRGGSRANGVPSPAHSAHCSLYRTRTLKALSSEKRAKKVRFYRNGDRYFPGLVCAVSSERFRTLDALLAELTRALTDNVHLPQGVRGIYVIDGSRKITSVDQLQEGESYVCGSTEAFKKLDYMKNINPNWSVNVKASGSTRCLPSLSSSKLGLHESKESKDFIRPKLVTIVRSGVKPRKAVRILLNKKTAHSFEHVLTDITEAIKLDSGVVKKIYTVEGKQVTCLQDFFGDDDIFIACGPEKFRYRDDFLLDESECRLMKSSSYGKSLLSRASPRTVTPARRSKSPSGNM</sequence>
<dbReference type="GO" id="GO:0035556">
    <property type="term" value="P:intracellular signal transduction"/>
    <property type="evidence" value="ECO:0007669"/>
    <property type="project" value="InterPro"/>
</dbReference>
<feature type="region of interest" description="Disordered" evidence="3">
    <location>
        <begin position="510"/>
        <end position="531"/>
    </location>
</feature>
<feature type="domain" description="Doublecortin" evidence="4">
    <location>
        <begin position="278"/>
        <end position="364"/>
    </location>
</feature>
<dbReference type="GO" id="GO:0007417">
    <property type="term" value="P:central nervous system development"/>
    <property type="evidence" value="ECO:0007669"/>
    <property type="project" value="UniProtKB-ARBA"/>
</dbReference>
<dbReference type="Proteomes" id="UP000824219">
    <property type="component" value="Linkage Group LG16"/>
</dbReference>
<gene>
    <name evidence="5" type="ORF">KOW79_013783</name>
</gene>
<comment type="caution">
    <text evidence="5">The sequence shown here is derived from an EMBL/GenBank/DDBJ whole genome shotgun (WGS) entry which is preliminary data.</text>
</comment>
<name>A0A9D3NHJ1_9TELE</name>
<reference evidence="5 6" key="1">
    <citation type="submission" date="2021-06" db="EMBL/GenBank/DDBJ databases">
        <title>Chromosome-level genome assembly of the red-tail catfish (Hemibagrus wyckioides).</title>
        <authorList>
            <person name="Shao F."/>
        </authorList>
    </citation>
    <scope>NUCLEOTIDE SEQUENCE [LARGE SCALE GENOMIC DNA]</scope>
    <source>
        <strain evidence="5">EC202008001</strain>
        <tissue evidence="5">Blood</tissue>
    </source>
</reference>
<evidence type="ECO:0000313" key="5">
    <source>
        <dbReference type="EMBL" id="KAG7322437.1"/>
    </source>
</evidence>
<dbReference type="FunFam" id="3.10.20.230:FF:000002">
    <property type="entry name" value="serine/threonine-protein kinase DCLK2 isoform X1"/>
    <property type="match status" value="1"/>
</dbReference>
<dbReference type="CDD" id="cd16109">
    <property type="entry name" value="DCX1"/>
    <property type="match status" value="1"/>
</dbReference>
<dbReference type="AlphaFoldDB" id="A0A9D3NHJ1"/>
<dbReference type="CDD" id="cd17069">
    <property type="entry name" value="DCX2"/>
    <property type="match status" value="1"/>
</dbReference>
<accession>A0A9D3NHJ1</accession>
<dbReference type="SUPFAM" id="SSF89837">
    <property type="entry name" value="Doublecortin (DC)"/>
    <property type="match status" value="2"/>
</dbReference>
<dbReference type="InterPro" id="IPR028022">
    <property type="entry name" value="DUF4600"/>
</dbReference>
<dbReference type="Gene3D" id="3.10.20.230">
    <property type="entry name" value="Doublecortin domain"/>
    <property type="match status" value="2"/>
</dbReference>
<dbReference type="InterPro" id="IPR036572">
    <property type="entry name" value="Doublecortin_dom_sf"/>
</dbReference>
<evidence type="ECO:0000259" key="4">
    <source>
        <dbReference type="PROSITE" id="PS50309"/>
    </source>
</evidence>
<dbReference type="Pfam" id="PF15372">
    <property type="entry name" value="DUF4600"/>
    <property type="match status" value="1"/>
</dbReference>
<dbReference type="PANTHER" id="PTHR28671:SF3">
    <property type="entry name" value="COILED-COIL DOMAIN-CONTAINING PROTEIN 169"/>
    <property type="match status" value="1"/>
</dbReference>
<keyword evidence="1" id="KW-0597">Phosphoprotein</keyword>
<organism evidence="5 6">
    <name type="scientific">Hemibagrus wyckioides</name>
    <dbReference type="NCBI Taxonomy" id="337641"/>
    <lineage>
        <taxon>Eukaryota</taxon>
        <taxon>Metazoa</taxon>
        <taxon>Chordata</taxon>
        <taxon>Craniata</taxon>
        <taxon>Vertebrata</taxon>
        <taxon>Euteleostomi</taxon>
        <taxon>Actinopterygii</taxon>
        <taxon>Neopterygii</taxon>
        <taxon>Teleostei</taxon>
        <taxon>Ostariophysi</taxon>
        <taxon>Siluriformes</taxon>
        <taxon>Bagridae</taxon>
        <taxon>Hemibagrus</taxon>
    </lineage>
</organism>
<evidence type="ECO:0000256" key="3">
    <source>
        <dbReference type="SAM" id="MobiDB-lite"/>
    </source>
</evidence>
<keyword evidence="6" id="KW-1185">Reference proteome</keyword>
<feature type="domain" description="Doublecortin" evidence="4">
    <location>
        <begin position="407"/>
        <end position="490"/>
    </location>
</feature>
<proteinExistence type="predicted"/>
<dbReference type="FunFam" id="3.10.20.230:FF:000001">
    <property type="entry name" value="serine/threonine-protein kinase DCLK1 isoform X1"/>
    <property type="match status" value="1"/>
</dbReference>
<dbReference type="SMART" id="SM00537">
    <property type="entry name" value="DCX"/>
    <property type="match status" value="2"/>
</dbReference>
<dbReference type="PROSITE" id="PS50309">
    <property type="entry name" value="DC"/>
    <property type="match status" value="2"/>
</dbReference>
<protein>
    <recommendedName>
        <fullName evidence="4">Doublecortin domain-containing protein</fullName>
    </recommendedName>
</protein>
<dbReference type="EMBL" id="JAHKSW010000016">
    <property type="protein sequence ID" value="KAG7322437.1"/>
    <property type="molecule type" value="Genomic_DNA"/>
</dbReference>
<dbReference type="InterPro" id="IPR003533">
    <property type="entry name" value="Doublecortin_dom"/>
</dbReference>
<keyword evidence="2" id="KW-0677">Repeat</keyword>
<dbReference type="OrthoDB" id="1738954at2759"/>